<dbReference type="AlphaFoldDB" id="A0A2T0A0N1"/>
<dbReference type="Proteomes" id="UP000239560">
    <property type="component" value="Unassembled WGS sequence"/>
</dbReference>
<evidence type="ECO:0000313" key="2">
    <source>
        <dbReference type="EMBL" id="PRQ71541.1"/>
    </source>
</evidence>
<comment type="caution">
    <text evidence="2">The sequence shown here is derived from an EMBL/GenBank/DDBJ whole genome shotgun (WGS) entry which is preliminary data.</text>
</comment>
<feature type="region of interest" description="Disordered" evidence="1">
    <location>
        <begin position="67"/>
        <end position="106"/>
    </location>
</feature>
<reference evidence="2 3" key="1">
    <citation type="journal article" date="2018" name="Elife">
        <title>Functional genomics of lipid metabolism in the oleaginous yeast Rhodosporidium toruloides.</title>
        <authorList>
            <person name="Coradetti S.T."/>
            <person name="Pinel D."/>
            <person name="Geiselman G."/>
            <person name="Ito M."/>
            <person name="Mondo S."/>
            <person name="Reilly M.C."/>
            <person name="Cheng Y.F."/>
            <person name="Bauer S."/>
            <person name="Grigoriev I."/>
            <person name="Gladden J.M."/>
            <person name="Simmons B.A."/>
            <person name="Brem R."/>
            <person name="Arkin A.P."/>
            <person name="Skerker J.M."/>
        </authorList>
    </citation>
    <scope>NUCLEOTIDE SEQUENCE [LARGE SCALE GENOMIC DNA]</scope>
    <source>
        <strain evidence="2 3">NBRC 0880</strain>
    </source>
</reference>
<protein>
    <submittedName>
        <fullName evidence="2">Uncharacterized protein</fullName>
    </submittedName>
</protein>
<proteinExistence type="predicted"/>
<gene>
    <name evidence="2" type="ORF">AAT19DRAFT_10399</name>
</gene>
<name>A0A2T0A0N1_RHOTO</name>
<feature type="region of interest" description="Disordered" evidence="1">
    <location>
        <begin position="1"/>
        <end position="26"/>
    </location>
</feature>
<dbReference type="OrthoDB" id="421075at2759"/>
<evidence type="ECO:0000256" key="1">
    <source>
        <dbReference type="SAM" id="MobiDB-lite"/>
    </source>
</evidence>
<sequence>MLLPSSPQHRLLRTLPPFDPTAPTATSYPTVQQAITSPLRTLLKIIAHISKKETTAVDAEIKKRRQRLGGPALTAVETTPGPGRDAPAESAAGTVAAGSRRPRRRQ</sequence>
<accession>A0A2T0A0N1</accession>
<organism evidence="2 3">
    <name type="scientific">Rhodotorula toruloides</name>
    <name type="common">Yeast</name>
    <name type="synonym">Rhodosporidium toruloides</name>
    <dbReference type="NCBI Taxonomy" id="5286"/>
    <lineage>
        <taxon>Eukaryota</taxon>
        <taxon>Fungi</taxon>
        <taxon>Dikarya</taxon>
        <taxon>Basidiomycota</taxon>
        <taxon>Pucciniomycotina</taxon>
        <taxon>Microbotryomycetes</taxon>
        <taxon>Sporidiobolales</taxon>
        <taxon>Sporidiobolaceae</taxon>
        <taxon>Rhodotorula</taxon>
    </lineage>
</organism>
<evidence type="ECO:0000313" key="3">
    <source>
        <dbReference type="Proteomes" id="UP000239560"/>
    </source>
</evidence>
<dbReference type="EMBL" id="LCTV02000012">
    <property type="protein sequence ID" value="PRQ71541.1"/>
    <property type="molecule type" value="Genomic_DNA"/>
</dbReference>